<sequence length="167" mass="18772">MADTVVRRGRNGKPQVRATHSNGWTKKRRETFLNTLAETCNVTASARAAGVWPSNAYKLRRSDAEFAALWRAAMVVGYDRLEARLLEVATSALNDIDLKDPGDTKSREINFDNAVKLLRTHRGAVAEGRTRSADAPRRRATQEETDAALIRKLDALDRRRKAKNDRK</sequence>
<reference evidence="2 3" key="1">
    <citation type="submission" date="2023-09" db="EMBL/GenBank/DDBJ databases">
        <authorList>
            <person name="Rey-Velasco X."/>
        </authorList>
    </citation>
    <scope>NUCLEOTIDE SEQUENCE [LARGE SCALE GENOMIC DNA]</scope>
    <source>
        <strain evidence="2 3">W311</strain>
    </source>
</reference>
<organism evidence="2 3">
    <name type="scientific">Stakelama saccharophila</name>
    <dbReference type="NCBI Taxonomy" id="3075605"/>
    <lineage>
        <taxon>Bacteria</taxon>
        <taxon>Pseudomonadati</taxon>
        <taxon>Pseudomonadota</taxon>
        <taxon>Alphaproteobacteria</taxon>
        <taxon>Sphingomonadales</taxon>
        <taxon>Sphingomonadaceae</taxon>
        <taxon>Stakelama</taxon>
    </lineage>
</organism>
<feature type="region of interest" description="Disordered" evidence="1">
    <location>
        <begin position="1"/>
        <end position="24"/>
    </location>
</feature>
<evidence type="ECO:0008006" key="4">
    <source>
        <dbReference type="Google" id="ProtNLM"/>
    </source>
</evidence>
<dbReference type="RefSeq" id="WP_313915102.1">
    <property type="nucleotide sequence ID" value="NZ_CP135076.1"/>
</dbReference>
<gene>
    <name evidence="2" type="ORF">RPR59_14105</name>
</gene>
<keyword evidence="3" id="KW-1185">Reference proteome</keyword>
<dbReference type="EMBL" id="CP135076">
    <property type="protein sequence ID" value="WNO53553.1"/>
    <property type="molecule type" value="Genomic_DNA"/>
</dbReference>
<evidence type="ECO:0000313" key="2">
    <source>
        <dbReference type="EMBL" id="WNO53553.1"/>
    </source>
</evidence>
<dbReference type="Proteomes" id="UP001302249">
    <property type="component" value="Chromosome"/>
</dbReference>
<protein>
    <recommendedName>
        <fullName evidence="4">Terminase small subunit</fullName>
    </recommendedName>
</protein>
<evidence type="ECO:0000313" key="3">
    <source>
        <dbReference type="Proteomes" id="UP001302249"/>
    </source>
</evidence>
<proteinExistence type="predicted"/>
<name>A0ABZ0B8F9_9SPHN</name>
<evidence type="ECO:0000256" key="1">
    <source>
        <dbReference type="SAM" id="MobiDB-lite"/>
    </source>
</evidence>
<accession>A0ABZ0B8F9</accession>